<organism evidence="1 2">
    <name type="scientific">Nocardioides bigeumensis</name>
    <dbReference type="NCBI Taxonomy" id="433657"/>
    <lineage>
        <taxon>Bacteria</taxon>
        <taxon>Bacillati</taxon>
        <taxon>Actinomycetota</taxon>
        <taxon>Actinomycetes</taxon>
        <taxon>Propionibacteriales</taxon>
        <taxon>Nocardioidaceae</taxon>
        <taxon>Nocardioides</taxon>
    </lineage>
</organism>
<proteinExistence type="predicted"/>
<dbReference type="Proteomes" id="UP001500575">
    <property type="component" value="Unassembled WGS sequence"/>
</dbReference>
<comment type="caution">
    <text evidence="1">The sequence shown here is derived from an EMBL/GenBank/DDBJ whole genome shotgun (WGS) entry which is preliminary data.</text>
</comment>
<sequence length="65" mass="7504">MRGAVRRESGNNREDVTMLRDQALGAAMSVKVVKQHERGVVHRLDRGRARRLEVPRLVCVKARRR</sequence>
<evidence type="ECO:0000313" key="1">
    <source>
        <dbReference type="EMBL" id="GAA2124978.1"/>
    </source>
</evidence>
<reference evidence="2" key="1">
    <citation type="journal article" date="2019" name="Int. J. Syst. Evol. Microbiol.">
        <title>The Global Catalogue of Microorganisms (GCM) 10K type strain sequencing project: providing services to taxonomists for standard genome sequencing and annotation.</title>
        <authorList>
            <consortium name="The Broad Institute Genomics Platform"/>
            <consortium name="The Broad Institute Genome Sequencing Center for Infectious Disease"/>
            <person name="Wu L."/>
            <person name="Ma J."/>
        </authorList>
    </citation>
    <scope>NUCLEOTIDE SEQUENCE [LARGE SCALE GENOMIC DNA]</scope>
    <source>
        <strain evidence="2">JCM 16021</strain>
    </source>
</reference>
<accession>A0ABP5K4P3</accession>
<protein>
    <submittedName>
        <fullName evidence="1">Uncharacterized protein</fullName>
    </submittedName>
</protein>
<name>A0ABP5K4P3_9ACTN</name>
<keyword evidence="2" id="KW-1185">Reference proteome</keyword>
<dbReference type="EMBL" id="BAAAQQ010000011">
    <property type="protein sequence ID" value="GAA2124978.1"/>
    <property type="molecule type" value="Genomic_DNA"/>
</dbReference>
<gene>
    <name evidence="1" type="ORF">GCM10009843_22210</name>
</gene>
<evidence type="ECO:0000313" key="2">
    <source>
        <dbReference type="Proteomes" id="UP001500575"/>
    </source>
</evidence>